<dbReference type="SUPFAM" id="SSF51905">
    <property type="entry name" value="FAD/NAD(P)-binding domain"/>
    <property type="match status" value="1"/>
</dbReference>
<dbReference type="PANTHER" id="PTHR43498">
    <property type="entry name" value="FERREDOXIN:COB-COM HETERODISULFIDE REDUCTASE SUBUNIT A"/>
    <property type="match status" value="1"/>
</dbReference>
<organism evidence="6 7">
    <name type="scientific">Anaerocolumna sedimenticola</name>
    <dbReference type="NCBI Taxonomy" id="2696063"/>
    <lineage>
        <taxon>Bacteria</taxon>
        <taxon>Bacillati</taxon>
        <taxon>Bacillota</taxon>
        <taxon>Clostridia</taxon>
        <taxon>Lachnospirales</taxon>
        <taxon>Lachnospiraceae</taxon>
        <taxon>Anaerocolumna</taxon>
    </lineage>
</organism>
<keyword evidence="2" id="KW-0479">Metal-binding</keyword>
<dbReference type="EMBL" id="CP048000">
    <property type="protein sequence ID" value="QHQ60805.1"/>
    <property type="molecule type" value="Genomic_DNA"/>
</dbReference>
<keyword evidence="3" id="KW-0560">Oxidoreductase</keyword>
<dbReference type="GO" id="GO:0016491">
    <property type="term" value="F:oxidoreductase activity"/>
    <property type="evidence" value="ECO:0007669"/>
    <property type="project" value="UniProtKB-KW"/>
</dbReference>
<evidence type="ECO:0000256" key="4">
    <source>
        <dbReference type="ARBA" id="ARBA00023004"/>
    </source>
</evidence>
<dbReference type="KEGG" id="anr:Ana3638_08510"/>
<dbReference type="RefSeq" id="WP_161837635.1">
    <property type="nucleotide sequence ID" value="NZ_CP048000.1"/>
</dbReference>
<protein>
    <submittedName>
        <fullName evidence="6">FAD-dependent oxidoreductase</fullName>
    </submittedName>
</protein>
<dbReference type="AlphaFoldDB" id="A0A6P1TMB4"/>
<dbReference type="GO" id="GO:0051539">
    <property type="term" value="F:4 iron, 4 sulfur cluster binding"/>
    <property type="evidence" value="ECO:0007669"/>
    <property type="project" value="UniProtKB-KW"/>
</dbReference>
<dbReference type="InterPro" id="IPR039650">
    <property type="entry name" value="HdrA-like"/>
</dbReference>
<gene>
    <name evidence="6" type="ORF">Ana3638_08510</name>
</gene>
<evidence type="ECO:0000256" key="3">
    <source>
        <dbReference type="ARBA" id="ARBA00023002"/>
    </source>
</evidence>
<evidence type="ECO:0000256" key="1">
    <source>
        <dbReference type="ARBA" id="ARBA00022485"/>
    </source>
</evidence>
<keyword evidence="1" id="KW-0004">4Fe-4S</keyword>
<dbReference type="PRINTS" id="PR00420">
    <property type="entry name" value="RNGMNOXGNASE"/>
</dbReference>
<accession>A0A6P1TMB4</accession>
<sequence>MKVTIQEKHVDITKEVDVLIVGGGPAGIGASVAAARSGSSVMLLEKRGFLGGNITGSYVENCNHFFFGTDFKADGIYAEIETKYFMKYGRSHDIRINSPIRFSSEYLKVFLDEFLTSEGVEIKFHSFVNDVIVENNTIQCVIIQSKKGPLAIKAKVVIDCTGDGDVAFSAGVPFEQGRDLDGLCQPGTLNFRIAGVNVKKLTDGGDKLKEIGKKFKEDYRAGKTGLNCKRQDLPFGRLTAGGQVSYINYPCSYGIDPTDVDDLTKGEMECRQYIMEFYEYAKTHFEGFENIELASIATEIGFRDSRRIKGLYRLTKEDIEADTKFEDVIAVYPKFYDMLAPDAFMDGDGKMEGLGYKGHIFVPVEGDKSYRIPFRSLIPVNIDNLLVAGRCISADHVAESTIRGISACMLTGQAAGGAASIACKDKVAPKEINIKELQGFLITQGVNLPKEI</sequence>
<keyword evidence="4" id="KW-0408">Iron</keyword>
<dbReference type="PANTHER" id="PTHR43498:SF1">
    <property type="entry name" value="COB--COM HETERODISULFIDE REDUCTASE IRON-SULFUR SUBUNIT A"/>
    <property type="match status" value="1"/>
</dbReference>
<dbReference type="InterPro" id="IPR036188">
    <property type="entry name" value="FAD/NAD-bd_sf"/>
</dbReference>
<reference evidence="6 7" key="1">
    <citation type="submission" date="2020-01" db="EMBL/GenBank/DDBJ databases">
        <title>Genome analysis of Anaerocolumna sp. CBA3638.</title>
        <authorList>
            <person name="Kim J."/>
            <person name="Roh S.W."/>
        </authorList>
    </citation>
    <scope>NUCLEOTIDE SEQUENCE [LARGE SCALE GENOMIC DNA]</scope>
    <source>
        <strain evidence="6 7">CBA3638</strain>
    </source>
</reference>
<evidence type="ECO:0000313" key="6">
    <source>
        <dbReference type="EMBL" id="QHQ60805.1"/>
    </source>
</evidence>
<dbReference type="Gene3D" id="3.50.50.60">
    <property type="entry name" value="FAD/NAD(P)-binding domain"/>
    <property type="match status" value="1"/>
</dbReference>
<evidence type="ECO:0000313" key="7">
    <source>
        <dbReference type="Proteomes" id="UP000464314"/>
    </source>
</evidence>
<keyword evidence="5" id="KW-0411">Iron-sulfur</keyword>
<evidence type="ECO:0000256" key="2">
    <source>
        <dbReference type="ARBA" id="ARBA00022723"/>
    </source>
</evidence>
<evidence type="ECO:0000256" key="5">
    <source>
        <dbReference type="ARBA" id="ARBA00023014"/>
    </source>
</evidence>
<dbReference type="Pfam" id="PF12831">
    <property type="entry name" value="FAD_oxidored"/>
    <property type="match status" value="1"/>
</dbReference>
<keyword evidence="7" id="KW-1185">Reference proteome</keyword>
<dbReference type="Proteomes" id="UP000464314">
    <property type="component" value="Chromosome"/>
</dbReference>
<proteinExistence type="predicted"/>
<dbReference type="GO" id="GO:0046872">
    <property type="term" value="F:metal ion binding"/>
    <property type="evidence" value="ECO:0007669"/>
    <property type="project" value="UniProtKB-KW"/>
</dbReference>
<name>A0A6P1TMB4_9FIRM</name>